<dbReference type="AlphaFoldDB" id="A0A0A1V604"/>
<dbReference type="HOGENOM" id="CLU_616889_0_0_1"/>
<comment type="subcellular location">
    <subcellularLocation>
        <location evidence="1">Membrane</location>
    </subcellularLocation>
</comment>
<feature type="transmembrane region" description="Helical" evidence="4">
    <location>
        <begin position="123"/>
        <end position="141"/>
    </location>
</feature>
<dbReference type="InterPro" id="IPR014472">
    <property type="entry name" value="CHOPT"/>
</dbReference>
<sequence length="459" mass="50985">MDVSPGHYKRGTPLDKDGQEVKKTTRGWIYTCSELDFLRTVPYHYNAWSNSVLERYFFHPCVISLLYKGLGSHFSRFYSHLALHVPRTVPPALLSVLGLVCSCIAAATTIWHTSTPSGLVPSWVFYLDAACVMLYHAFDALDGKQSYRTQNSEIEECYDHGCDSITSVLQTIVLLTALNMTSRATEQLSLVMILLQIAFFMKHYEASVTHTVVFLDIDVTEVQCIVATLLLLTGMYGQGFWSETAEWAPGLHPVGIAVAGFSASILHSMLVVFCGYKTRLEQVGIAIPRRPYSYKPLVQAAITTCCAIFAHVFGAAKLDVTLFVLAYGLAFAKISIKLNVLSKARADVPCIDTALVLTMSLTLFYVLALGRASRTTATCLIACIVVVSVVDILVFSVLATWDFEEARGIRAFKICHGGKYIKPPCDGFYITSSNLDDMRQQWLELKEREPDLLQALYCQ</sequence>
<dbReference type="Proteomes" id="UP000030151">
    <property type="component" value="Unassembled WGS sequence"/>
</dbReference>
<dbReference type="GO" id="GO:0005789">
    <property type="term" value="C:endoplasmic reticulum membrane"/>
    <property type="evidence" value="ECO:0007669"/>
    <property type="project" value="TreeGrafter"/>
</dbReference>
<dbReference type="EMBL" id="JELW01000002">
    <property type="protein sequence ID" value="EXV05036.1"/>
    <property type="molecule type" value="Genomic_DNA"/>
</dbReference>
<feature type="transmembrane region" description="Helical" evidence="4">
    <location>
        <begin position="213"/>
        <end position="236"/>
    </location>
</feature>
<protein>
    <submittedName>
        <fullName evidence="5">CDP-alcohol phosphatidyltransferase domain protein</fullName>
    </submittedName>
</protein>
<comment type="similarity">
    <text evidence="2">Belongs to the CDP-alcohol phosphatidyltransferase class-I family.</text>
</comment>
<keyword evidence="5" id="KW-0808">Transferase</keyword>
<gene>
    <name evidence="5" type="ORF">X797_002723</name>
</gene>
<evidence type="ECO:0000256" key="1">
    <source>
        <dbReference type="ARBA" id="ARBA00004370"/>
    </source>
</evidence>
<dbReference type="PANTHER" id="PTHR10414">
    <property type="entry name" value="ETHANOLAMINEPHOSPHOTRANSFERASE"/>
    <property type="match status" value="1"/>
</dbReference>
<evidence type="ECO:0000256" key="2">
    <source>
        <dbReference type="ARBA" id="ARBA00010441"/>
    </source>
</evidence>
<keyword evidence="4" id="KW-0812">Transmembrane</keyword>
<evidence type="ECO:0000256" key="4">
    <source>
        <dbReference type="SAM" id="Phobius"/>
    </source>
</evidence>
<keyword evidence="4" id="KW-1133">Transmembrane helix</keyword>
<dbReference type="GO" id="GO:0004142">
    <property type="term" value="F:diacylglycerol cholinephosphotransferase activity"/>
    <property type="evidence" value="ECO:0007669"/>
    <property type="project" value="TreeGrafter"/>
</dbReference>
<organism evidence="5 6">
    <name type="scientific">Metarhizium robertsii</name>
    <dbReference type="NCBI Taxonomy" id="568076"/>
    <lineage>
        <taxon>Eukaryota</taxon>
        <taxon>Fungi</taxon>
        <taxon>Dikarya</taxon>
        <taxon>Ascomycota</taxon>
        <taxon>Pezizomycotina</taxon>
        <taxon>Sordariomycetes</taxon>
        <taxon>Hypocreomycetidae</taxon>
        <taxon>Hypocreales</taxon>
        <taxon>Clavicipitaceae</taxon>
        <taxon>Metarhizium</taxon>
    </lineage>
</organism>
<dbReference type="Gene3D" id="1.20.120.1760">
    <property type="match status" value="1"/>
</dbReference>
<feature type="transmembrane region" description="Helical" evidence="4">
    <location>
        <begin position="297"/>
        <end position="314"/>
    </location>
</feature>
<feature type="transmembrane region" description="Helical" evidence="4">
    <location>
        <begin position="375"/>
        <end position="401"/>
    </location>
</feature>
<feature type="transmembrane region" description="Helical" evidence="4">
    <location>
        <begin position="256"/>
        <end position="276"/>
    </location>
</feature>
<feature type="transmembrane region" description="Helical" evidence="4">
    <location>
        <begin position="348"/>
        <end position="369"/>
    </location>
</feature>
<evidence type="ECO:0000313" key="6">
    <source>
        <dbReference type="Proteomes" id="UP000030151"/>
    </source>
</evidence>
<name>A0A0A1V604_9HYPO</name>
<accession>A0A0A1V604</accession>
<dbReference type="GO" id="GO:0005794">
    <property type="term" value="C:Golgi apparatus"/>
    <property type="evidence" value="ECO:0007669"/>
    <property type="project" value="TreeGrafter"/>
</dbReference>
<evidence type="ECO:0000313" key="5">
    <source>
        <dbReference type="EMBL" id="EXV05036.1"/>
    </source>
</evidence>
<proteinExistence type="inferred from homology"/>
<dbReference type="GO" id="GO:0006646">
    <property type="term" value="P:phosphatidylethanolamine biosynthetic process"/>
    <property type="evidence" value="ECO:0007669"/>
    <property type="project" value="TreeGrafter"/>
</dbReference>
<dbReference type="PANTHER" id="PTHR10414:SF37">
    <property type="entry name" value="BB IN A BOXCAR, ISOFORM C"/>
    <property type="match status" value="1"/>
</dbReference>
<reference evidence="5 6" key="1">
    <citation type="submission" date="2014-02" db="EMBL/GenBank/DDBJ databases">
        <title>The genome sequence of the entomopathogenic fungus Metarhizium robertsii ARSEF 2575.</title>
        <authorList>
            <person name="Giuliano Garisto Donzelli B."/>
            <person name="Roe B.A."/>
            <person name="Macmil S.L."/>
            <person name="Krasnoff S.B."/>
            <person name="Gibson D.M."/>
        </authorList>
    </citation>
    <scope>NUCLEOTIDE SEQUENCE [LARGE SCALE GENOMIC DNA]</scope>
    <source>
        <strain evidence="5 6">ARSEF 2575</strain>
    </source>
</reference>
<comment type="caution">
    <text evidence="5">The sequence shown here is derived from an EMBL/GenBank/DDBJ whole genome shotgun (WGS) entry which is preliminary data.</text>
</comment>
<keyword evidence="3 4" id="KW-0472">Membrane</keyword>
<dbReference type="GO" id="GO:0004307">
    <property type="term" value="F:ethanolaminephosphotransferase activity"/>
    <property type="evidence" value="ECO:0007669"/>
    <property type="project" value="TreeGrafter"/>
</dbReference>
<evidence type="ECO:0000256" key="3">
    <source>
        <dbReference type="ARBA" id="ARBA00023136"/>
    </source>
</evidence>
<dbReference type="InterPro" id="IPR043130">
    <property type="entry name" value="CDP-OH_PTrfase_TM_dom"/>
</dbReference>
<feature type="transmembrane region" description="Helical" evidence="4">
    <location>
        <begin position="92"/>
        <end position="111"/>
    </location>
</feature>
<dbReference type="OrthoDB" id="196717at2759"/>